<feature type="region of interest" description="Disordered" evidence="4">
    <location>
        <begin position="394"/>
        <end position="415"/>
    </location>
</feature>
<dbReference type="eggNOG" id="COG3386">
    <property type="taxonomic scope" value="Bacteria"/>
</dbReference>
<evidence type="ECO:0000313" key="7">
    <source>
        <dbReference type="Proteomes" id="UP000010471"/>
    </source>
</evidence>
<dbReference type="NCBIfam" id="NF045510">
    <property type="entry name" value="4Cys_prefix_kin"/>
    <property type="match status" value="1"/>
</dbReference>
<dbReference type="InterPro" id="IPR015943">
    <property type="entry name" value="WD40/YVTN_repeat-like_dom_sf"/>
</dbReference>
<evidence type="ECO:0000256" key="1">
    <source>
        <dbReference type="ARBA" id="ARBA00022574"/>
    </source>
</evidence>
<dbReference type="PROSITE" id="PS00678">
    <property type="entry name" value="WD_REPEATS_1"/>
    <property type="match status" value="5"/>
</dbReference>
<dbReference type="SUPFAM" id="SSF56112">
    <property type="entry name" value="Protein kinase-like (PK-like)"/>
    <property type="match status" value="1"/>
</dbReference>
<dbReference type="PROSITE" id="PS50294">
    <property type="entry name" value="WD_REPEATS_REGION"/>
    <property type="match status" value="7"/>
</dbReference>
<dbReference type="InterPro" id="IPR001680">
    <property type="entry name" value="WD40_rpt"/>
</dbReference>
<evidence type="ECO:0000313" key="6">
    <source>
        <dbReference type="EMBL" id="AFZ17332.1"/>
    </source>
</evidence>
<dbReference type="InterPro" id="IPR019775">
    <property type="entry name" value="WD40_repeat_CS"/>
</dbReference>
<keyword evidence="7" id="KW-1185">Reference proteome</keyword>
<dbReference type="InterPro" id="IPR000719">
    <property type="entry name" value="Prot_kinase_dom"/>
</dbReference>
<dbReference type="RefSeq" id="WP_015181489.1">
    <property type="nucleotide sequence ID" value="NC_019738.1"/>
</dbReference>
<dbReference type="SMART" id="SM00320">
    <property type="entry name" value="WD40"/>
    <property type="match status" value="7"/>
</dbReference>
<name>K9WCR7_9CYAN</name>
<dbReference type="Gene3D" id="1.10.510.10">
    <property type="entry name" value="Transferase(Phosphotransferase) domain 1"/>
    <property type="match status" value="1"/>
</dbReference>
<feature type="repeat" description="WD" evidence="3">
    <location>
        <begin position="501"/>
        <end position="533"/>
    </location>
</feature>
<accession>K9WCR7</accession>
<dbReference type="PROSITE" id="PS50011">
    <property type="entry name" value="PROTEIN_KINASE_DOM"/>
    <property type="match status" value="1"/>
</dbReference>
<dbReference type="EMBL" id="CP003630">
    <property type="protein sequence ID" value="AFZ17332.1"/>
    <property type="molecule type" value="Genomic_DNA"/>
</dbReference>
<dbReference type="InterPro" id="IPR011009">
    <property type="entry name" value="Kinase-like_dom_sf"/>
</dbReference>
<dbReference type="Gene3D" id="3.30.200.20">
    <property type="entry name" value="Phosphorylase Kinase, domain 1"/>
    <property type="match status" value="1"/>
</dbReference>
<evidence type="ECO:0000256" key="2">
    <source>
        <dbReference type="ARBA" id="ARBA00022737"/>
    </source>
</evidence>
<feature type="domain" description="Protein kinase" evidence="5">
    <location>
        <begin position="36"/>
        <end position="302"/>
    </location>
</feature>
<evidence type="ECO:0000256" key="4">
    <source>
        <dbReference type="SAM" id="MobiDB-lite"/>
    </source>
</evidence>
<feature type="repeat" description="WD" evidence="3">
    <location>
        <begin position="581"/>
        <end position="622"/>
    </location>
</feature>
<dbReference type="CDD" id="cd14014">
    <property type="entry name" value="STKc_PknB_like"/>
    <property type="match status" value="1"/>
</dbReference>
<dbReference type="eggNOG" id="COG2319">
    <property type="taxonomic scope" value="Bacteria"/>
</dbReference>
<feature type="repeat" description="WD" evidence="3">
    <location>
        <begin position="623"/>
        <end position="664"/>
    </location>
</feature>
<dbReference type="Proteomes" id="UP000010471">
    <property type="component" value="Chromosome"/>
</dbReference>
<feature type="repeat" description="WD" evidence="3">
    <location>
        <begin position="709"/>
        <end position="743"/>
    </location>
</feature>
<dbReference type="PANTHER" id="PTHR19879">
    <property type="entry name" value="TRANSCRIPTION INITIATION FACTOR TFIID"/>
    <property type="match status" value="1"/>
</dbReference>
<feature type="repeat" description="WD" evidence="3">
    <location>
        <begin position="534"/>
        <end position="575"/>
    </location>
</feature>
<evidence type="ECO:0000256" key="3">
    <source>
        <dbReference type="PROSITE-ProRule" id="PRU00221"/>
    </source>
</evidence>
<feature type="repeat" description="WD" evidence="3">
    <location>
        <begin position="444"/>
        <end position="485"/>
    </location>
</feature>
<dbReference type="HOGENOM" id="CLU_000288_135_4_3"/>
<dbReference type="PRINTS" id="PR00320">
    <property type="entry name" value="GPROTEINBRPT"/>
</dbReference>
<dbReference type="CDD" id="cd00200">
    <property type="entry name" value="WD40"/>
    <property type="match status" value="1"/>
</dbReference>
<dbReference type="AlphaFoldDB" id="K9WCR7"/>
<dbReference type="GO" id="GO:0004672">
    <property type="term" value="F:protein kinase activity"/>
    <property type="evidence" value="ECO:0007669"/>
    <property type="project" value="InterPro"/>
</dbReference>
<dbReference type="PANTHER" id="PTHR19879:SF9">
    <property type="entry name" value="TRANSCRIPTION INITIATION FACTOR TFIID SUBUNIT 5"/>
    <property type="match status" value="1"/>
</dbReference>
<evidence type="ECO:0000259" key="5">
    <source>
        <dbReference type="PROSITE" id="PS50011"/>
    </source>
</evidence>
<dbReference type="Pfam" id="PF00069">
    <property type="entry name" value="Pkinase"/>
    <property type="match status" value="1"/>
</dbReference>
<keyword evidence="1 3" id="KW-0853">WD repeat</keyword>
<dbReference type="STRING" id="1173027.Mic7113_1454"/>
<dbReference type="InterPro" id="IPR020472">
    <property type="entry name" value="WD40_PAC1"/>
</dbReference>
<reference evidence="6 7" key="1">
    <citation type="submission" date="2012-06" db="EMBL/GenBank/DDBJ databases">
        <title>Finished chromosome of genome of Microcoleus sp. PCC 7113.</title>
        <authorList>
            <consortium name="US DOE Joint Genome Institute"/>
            <person name="Gugger M."/>
            <person name="Coursin T."/>
            <person name="Rippka R."/>
            <person name="Tandeau De Marsac N."/>
            <person name="Huntemann M."/>
            <person name="Wei C.-L."/>
            <person name="Han J."/>
            <person name="Detter J.C."/>
            <person name="Han C."/>
            <person name="Tapia R."/>
            <person name="Chen A."/>
            <person name="Kyrpides N."/>
            <person name="Mavromatis K."/>
            <person name="Markowitz V."/>
            <person name="Szeto E."/>
            <person name="Ivanova N."/>
            <person name="Pagani I."/>
            <person name="Pati A."/>
            <person name="Goodwin L."/>
            <person name="Nordberg H.P."/>
            <person name="Cantor M.N."/>
            <person name="Hua S.X."/>
            <person name="Woyke T."/>
            <person name="Kerfeld C.A."/>
        </authorList>
    </citation>
    <scope>NUCLEOTIDE SEQUENCE [LARGE SCALE GENOMIC DNA]</scope>
    <source>
        <strain evidence="6 7">PCC 7113</strain>
    </source>
</reference>
<gene>
    <name evidence="6" type="ORF">Mic7113_1454</name>
</gene>
<dbReference type="SMART" id="SM00220">
    <property type="entry name" value="S_TKc"/>
    <property type="match status" value="1"/>
</dbReference>
<dbReference type="GO" id="GO:0005524">
    <property type="term" value="F:ATP binding"/>
    <property type="evidence" value="ECO:0007669"/>
    <property type="project" value="InterPro"/>
</dbReference>
<feature type="repeat" description="WD" evidence="3">
    <location>
        <begin position="665"/>
        <end position="708"/>
    </location>
</feature>
<dbReference type="Gene3D" id="2.130.10.10">
    <property type="entry name" value="YVTN repeat-like/Quinoprotein amine dehydrogenase"/>
    <property type="match status" value="2"/>
</dbReference>
<dbReference type="PROSITE" id="PS50082">
    <property type="entry name" value="WD_REPEATS_2"/>
    <property type="match status" value="7"/>
</dbReference>
<protein>
    <submittedName>
        <fullName evidence="6">WD40 repeat-containing protein</fullName>
    </submittedName>
</protein>
<dbReference type="InterPro" id="IPR036322">
    <property type="entry name" value="WD40_repeat_dom_sf"/>
</dbReference>
<dbReference type="Pfam" id="PF00400">
    <property type="entry name" value="WD40"/>
    <property type="match status" value="7"/>
</dbReference>
<organism evidence="6 7">
    <name type="scientific">Allocoleopsis franciscana PCC 7113</name>
    <dbReference type="NCBI Taxonomy" id="1173027"/>
    <lineage>
        <taxon>Bacteria</taxon>
        <taxon>Bacillati</taxon>
        <taxon>Cyanobacteriota</taxon>
        <taxon>Cyanophyceae</taxon>
        <taxon>Coleofasciculales</taxon>
        <taxon>Coleofasciculaceae</taxon>
        <taxon>Allocoleopsis</taxon>
        <taxon>Allocoleopsis franciscana</taxon>
    </lineage>
</organism>
<dbReference type="eggNOG" id="COG0515">
    <property type="taxonomic scope" value="Bacteria"/>
</dbReference>
<dbReference type="OrthoDB" id="500858at2"/>
<dbReference type="KEGG" id="mic:Mic7113_1454"/>
<keyword evidence="2" id="KW-0677">Repeat</keyword>
<proteinExistence type="predicted"/>
<sequence length="743" mass="82266">MSYCINPKCPKPADPLNAQNSICCHCGSQLWLQERYRVKQLVDEVGFSKIYEVEEQGTSKILKVLLLNDPKAVAVFQQEARVLSQLHHPGIPHIEPDGYFTFLPKNRHQPLHCLVMEKVKGISLEKCQFQPENQPLSQPQVLNWLKQLVEILYQVHQQLYFHRDIQPSNIILTPNGQLVLINFGSARAASDTYLVTARGEQDVRSMSSPGYTPIEQAKGKAVPQSDFFALGRTFVYLLTGKSPNDFPEDPRTGELLWQHQAPQVSKSVTDLIDYLMAPFPHHRPHNAQIILQRIAAIDHTWQPPQLPPQTPEFANSLQGLRLQSWVRHQRSSTTRLRKLFTKLVKPKNLFLASAFLGTVGVAGTLIYGDLTTLNNQHNQQSLVSSNHRLLSASSLAKRSPKSVTVPPRTTSNYPATLTHRNDEAKRVERSSEVGQQLEPITSIDTGASNGINTVAVSPNGKMIASGSRDGLLKLWHLGKNRAGTTPTSGRTLGEDLYGENTVAFSPDGKTLASGSDDNIIRIWDIGKGKLLHTLKGHSAWISDLVFSADGKTLMSSSFDRTIKVWDLSQKVNTQPIEKRTLKGHTAWVFAIAMTPDGKTLASCSFDNTIKVWNLEKGEVRHTLKGNPNRVFALAISSDGETLASGNGDGTIQVWNLTTNQLTKTFNGHQDWVRALAMTPDGKMLASGSGSQDNTIKLWNLRSGKLLGTLEGHSDDVRSVAFSPDSSTLVSGSFDNTIKIWRMP</sequence>
<dbReference type="PATRIC" id="fig|1173027.3.peg.1615"/>
<dbReference type="SUPFAM" id="SSF50978">
    <property type="entry name" value="WD40 repeat-like"/>
    <property type="match status" value="1"/>
</dbReference>